<organism evidence="1 2">
    <name type="scientific">Psilocybe cyanescens</name>
    <dbReference type="NCBI Taxonomy" id="93625"/>
    <lineage>
        <taxon>Eukaryota</taxon>
        <taxon>Fungi</taxon>
        <taxon>Dikarya</taxon>
        <taxon>Basidiomycota</taxon>
        <taxon>Agaricomycotina</taxon>
        <taxon>Agaricomycetes</taxon>
        <taxon>Agaricomycetidae</taxon>
        <taxon>Agaricales</taxon>
        <taxon>Agaricineae</taxon>
        <taxon>Strophariaceae</taxon>
        <taxon>Psilocybe</taxon>
    </lineage>
</organism>
<sequence length="218" mass="23804">MLDPPNVDKNNQEEIDTGNALCQSKVRIINATIQEIGMGRYQCPYQILTGIILPAVIAQFNFNRPILKLDQNIGLLIGSDMWGRNNQPGNALHAALGVKTYAGRYVPGVNWVVDSIVLRKIQEAVGREIAFAAVDLRRRRAWGAFLPPELLSFGSGGIPDLCLDIKLPTSRKARSACVAPPSRVGTSTARLLLTIGVFLPRMGGSKRAILGSGMRMRR</sequence>
<evidence type="ECO:0000313" key="1">
    <source>
        <dbReference type="EMBL" id="PPQ79202.1"/>
    </source>
</evidence>
<dbReference type="InParanoid" id="A0A409WL37"/>
<evidence type="ECO:0000313" key="2">
    <source>
        <dbReference type="Proteomes" id="UP000283269"/>
    </source>
</evidence>
<keyword evidence="2" id="KW-1185">Reference proteome</keyword>
<dbReference type="AlphaFoldDB" id="A0A409WL37"/>
<dbReference type="EMBL" id="NHYD01003387">
    <property type="protein sequence ID" value="PPQ79202.1"/>
    <property type="molecule type" value="Genomic_DNA"/>
</dbReference>
<gene>
    <name evidence="1" type="ORF">CVT25_002780</name>
</gene>
<accession>A0A409WL37</accession>
<reference evidence="1 2" key="1">
    <citation type="journal article" date="2018" name="Evol. Lett.">
        <title>Horizontal gene cluster transfer increased hallucinogenic mushroom diversity.</title>
        <authorList>
            <person name="Reynolds H.T."/>
            <person name="Vijayakumar V."/>
            <person name="Gluck-Thaler E."/>
            <person name="Korotkin H.B."/>
            <person name="Matheny P.B."/>
            <person name="Slot J.C."/>
        </authorList>
    </citation>
    <scope>NUCLEOTIDE SEQUENCE [LARGE SCALE GENOMIC DNA]</scope>
    <source>
        <strain evidence="1 2">2631</strain>
    </source>
</reference>
<comment type="caution">
    <text evidence="1">The sequence shown here is derived from an EMBL/GenBank/DDBJ whole genome shotgun (WGS) entry which is preliminary data.</text>
</comment>
<protein>
    <submittedName>
        <fullName evidence="1">Uncharacterized protein</fullName>
    </submittedName>
</protein>
<name>A0A409WL37_PSICY</name>
<proteinExistence type="predicted"/>
<dbReference type="Proteomes" id="UP000283269">
    <property type="component" value="Unassembled WGS sequence"/>
</dbReference>